<dbReference type="Pfam" id="PF00010">
    <property type="entry name" value="HLH"/>
    <property type="match status" value="1"/>
</dbReference>
<accession>A0A6G0T3Q3</accession>
<evidence type="ECO:0000256" key="3">
    <source>
        <dbReference type="ARBA" id="ARBA00022491"/>
    </source>
</evidence>
<dbReference type="GO" id="GO:0003700">
    <property type="term" value="F:DNA-binding transcription factor activity"/>
    <property type="evidence" value="ECO:0007669"/>
    <property type="project" value="InterPro"/>
</dbReference>
<dbReference type="SUPFAM" id="SSF47459">
    <property type="entry name" value="HLH, helix-loop-helix DNA-binding domain"/>
    <property type="match status" value="1"/>
</dbReference>
<dbReference type="PANTHER" id="PTHR10328">
    <property type="entry name" value="PROTEIN MAX MYC-ASSOCIATED FACTOR X"/>
    <property type="match status" value="1"/>
</dbReference>
<dbReference type="Proteomes" id="UP000475862">
    <property type="component" value="Unassembled WGS sequence"/>
</dbReference>
<feature type="coiled-coil region" evidence="11">
    <location>
        <begin position="73"/>
        <end position="110"/>
    </location>
</feature>
<keyword evidence="4" id="KW-0597">Phosphoprotein</keyword>
<dbReference type="GO" id="GO:0090575">
    <property type="term" value="C:RNA polymerase II transcription regulator complex"/>
    <property type="evidence" value="ECO:0007669"/>
    <property type="project" value="TreeGrafter"/>
</dbReference>
<evidence type="ECO:0000313" key="13">
    <source>
        <dbReference type="EMBL" id="KAE9524824.1"/>
    </source>
</evidence>
<protein>
    <recommendedName>
        <fullName evidence="2">Protein max</fullName>
    </recommendedName>
    <alternativeName>
        <fullName evidence="10">Myc-associated factor X</fullName>
    </alternativeName>
</protein>
<dbReference type="FunFam" id="4.10.280.10:FF:000023">
    <property type="entry name" value="MAX isoform 13"/>
    <property type="match status" value="1"/>
</dbReference>
<keyword evidence="14" id="KW-1185">Reference proteome</keyword>
<evidence type="ECO:0000256" key="8">
    <source>
        <dbReference type="ARBA" id="ARBA00023163"/>
    </source>
</evidence>
<name>A0A6G0T3Q3_APHGL</name>
<keyword evidence="3" id="KW-0678">Repressor</keyword>
<keyword evidence="11" id="KW-0175">Coiled coil</keyword>
<dbReference type="GO" id="GO:0045944">
    <property type="term" value="P:positive regulation of transcription by RNA polymerase II"/>
    <property type="evidence" value="ECO:0007669"/>
    <property type="project" value="TreeGrafter"/>
</dbReference>
<keyword evidence="7" id="KW-0010">Activator</keyword>
<keyword evidence="9" id="KW-0539">Nucleus</keyword>
<dbReference type="CDD" id="cd11406">
    <property type="entry name" value="bHLHzip_Max"/>
    <property type="match status" value="1"/>
</dbReference>
<evidence type="ECO:0000259" key="12">
    <source>
        <dbReference type="PROSITE" id="PS50888"/>
    </source>
</evidence>
<gene>
    <name evidence="13" type="ORF">AGLY_014874</name>
</gene>
<dbReference type="InterPro" id="IPR011598">
    <property type="entry name" value="bHLH_dom"/>
</dbReference>
<dbReference type="InterPro" id="IPR036638">
    <property type="entry name" value="HLH_DNA-bd_sf"/>
</dbReference>
<evidence type="ECO:0000256" key="1">
    <source>
        <dbReference type="ARBA" id="ARBA00007628"/>
    </source>
</evidence>
<dbReference type="SMART" id="SM00353">
    <property type="entry name" value="HLH"/>
    <property type="match status" value="1"/>
</dbReference>
<keyword evidence="5" id="KW-0805">Transcription regulation</keyword>
<dbReference type="PROSITE" id="PS50888">
    <property type="entry name" value="BHLH"/>
    <property type="match status" value="1"/>
</dbReference>
<dbReference type="InterPro" id="IPR002418">
    <property type="entry name" value="Tscrpt_reg_Myc"/>
</dbReference>
<evidence type="ECO:0000256" key="10">
    <source>
        <dbReference type="ARBA" id="ARBA00029944"/>
    </source>
</evidence>
<evidence type="ECO:0000256" key="7">
    <source>
        <dbReference type="ARBA" id="ARBA00023159"/>
    </source>
</evidence>
<evidence type="ECO:0000313" key="14">
    <source>
        <dbReference type="Proteomes" id="UP000475862"/>
    </source>
</evidence>
<evidence type="ECO:0000256" key="2">
    <source>
        <dbReference type="ARBA" id="ARBA00017633"/>
    </source>
</evidence>
<proteinExistence type="inferred from homology"/>
<evidence type="ECO:0000256" key="11">
    <source>
        <dbReference type="SAM" id="Coils"/>
    </source>
</evidence>
<keyword evidence="8" id="KW-0804">Transcription</keyword>
<dbReference type="AlphaFoldDB" id="A0A6G0T3Q3"/>
<dbReference type="PRINTS" id="PR00044">
    <property type="entry name" value="LEUZIPPRMYC"/>
</dbReference>
<dbReference type="EMBL" id="VYZN01000065">
    <property type="protein sequence ID" value="KAE9524824.1"/>
    <property type="molecule type" value="Genomic_DNA"/>
</dbReference>
<evidence type="ECO:0000256" key="9">
    <source>
        <dbReference type="ARBA" id="ARBA00023242"/>
    </source>
</evidence>
<evidence type="ECO:0000256" key="5">
    <source>
        <dbReference type="ARBA" id="ARBA00023015"/>
    </source>
</evidence>
<feature type="domain" description="BHLH" evidence="12">
    <location>
        <begin position="24"/>
        <end position="76"/>
    </location>
</feature>
<comment type="similarity">
    <text evidence="1">Belongs to the MAX family.</text>
</comment>
<dbReference type="OrthoDB" id="8964853at2759"/>
<sequence length="181" mass="21075">MITDKFCSKRMSDDDRDIELETAEKRAHHNALERKRRDHIKDSFTSLRDSVPSLQGEKVASRAQILKKAADYIQFMRRKNVSHQQDIDDLKRQNNILESQIRTLERAKATGNYAMESSELALDVSGSENSDVSDGELQKSKRRLKKQKFVSYLVQIFKINILRKLMKLGLFVIYFLYETSS</sequence>
<dbReference type="GO" id="GO:0046983">
    <property type="term" value="F:protein dimerization activity"/>
    <property type="evidence" value="ECO:0007669"/>
    <property type="project" value="InterPro"/>
</dbReference>
<dbReference type="PANTHER" id="PTHR10328:SF3">
    <property type="entry name" value="PROTEIN MAX"/>
    <property type="match status" value="1"/>
</dbReference>
<dbReference type="GO" id="GO:0003677">
    <property type="term" value="F:DNA binding"/>
    <property type="evidence" value="ECO:0007669"/>
    <property type="project" value="UniProtKB-KW"/>
</dbReference>
<reference evidence="13 14" key="1">
    <citation type="submission" date="2019-08" db="EMBL/GenBank/DDBJ databases">
        <title>The genome of the soybean aphid Biotype 1, its phylome, world population structure and adaptation to the North American continent.</title>
        <authorList>
            <person name="Giordano R."/>
            <person name="Donthu R.K."/>
            <person name="Hernandez A.G."/>
            <person name="Wright C.L."/>
            <person name="Zimin A.V."/>
        </authorList>
    </citation>
    <scope>NUCLEOTIDE SEQUENCE [LARGE SCALE GENOMIC DNA]</scope>
    <source>
        <tissue evidence="13">Whole aphids</tissue>
    </source>
</reference>
<keyword evidence="6" id="KW-0238">DNA-binding</keyword>
<dbReference type="Gene3D" id="4.10.280.10">
    <property type="entry name" value="Helix-loop-helix DNA-binding domain"/>
    <property type="match status" value="1"/>
</dbReference>
<evidence type="ECO:0000256" key="4">
    <source>
        <dbReference type="ARBA" id="ARBA00022553"/>
    </source>
</evidence>
<evidence type="ECO:0000256" key="6">
    <source>
        <dbReference type="ARBA" id="ARBA00023125"/>
    </source>
</evidence>
<comment type="caution">
    <text evidence="13">The sequence shown here is derived from an EMBL/GenBank/DDBJ whole genome shotgun (WGS) entry which is preliminary data.</text>
</comment>
<organism evidence="13 14">
    <name type="scientific">Aphis glycines</name>
    <name type="common">Soybean aphid</name>
    <dbReference type="NCBI Taxonomy" id="307491"/>
    <lineage>
        <taxon>Eukaryota</taxon>
        <taxon>Metazoa</taxon>
        <taxon>Ecdysozoa</taxon>
        <taxon>Arthropoda</taxon>
        <taxon>Hexapoda</taxon>
        <taxon>Insecta</taxon>
        <taxon>Pterygota</taxon>
        <taxon>Neoptera</taxon>
        <taxon>Paraneoptera</taxon>
        <taxon>Hemiptera</taxon>
        <taxon>Sternorrhyncha</taxon>
        <taxon>Aphidomorpha</taxon>
        <taxon>Aphidoidea</taxon>
        <taxon>Aphididae</taxon>
        <taxon>Aphidini</taxon>
        <taxon>Aphis</taxon>
        <taxon>Aphis</taxon>
    </lineage>
</organism>